<dbReference type="Gene3D" id="3.30.70.1450">
    <property type="entry name" value="Regulator of K+ conductance, C-terminal domain"/>
    <property type="match status" value="1"/>
</dbReference>
<dbReference type="STRING" id="120956.SAMN05421791_101205"/>
<name>A0A1G7PCJ7_9LACT</name>
<dbReference type="Gene3D" id="3.40.50.720">
    <property type="entry name" value="NAD(P)-binding Rossmann-like Domain"/>
    <property type="match status" value="1"/>
</dbReference>
<dbReference type="AlphaFoldDB" id="A0A1G7PCJ7"/>
<dbReference type="RefSeq" id="WP_090288909.1">
    <property type="nucleotide sequence ID" value="NZ_FNCK01000001.1"/>
</dbReference>
<dbReference type="InterPro" id="IPR050721">
    <property type="entry name" value="Trk_Ktr_HKT_K-transport"/>
</dbReference>
<accession>A0A1G7PCJ7</accession>
<organism evidence="3 4">
    <name type="scientific">Facklamia miroungae</name>
    <dbReference type="NCBI Taxonomy" id="120956"/>
    <lineage>
        <taxon>Bacteria</taxon>
        <taxon>Bacillati</taxon>
        <taxon>Bacillota</taxon>
        <taxon>Bacilli</taxon>
        <taxon>Lactobacillales</taxon>
        <taxon>Aerococcaceae</taxon>
        <taxon>Facklamia</taxon>
    </lineage>
</organism>
<dbReference type="InterPro" id="IPR036721">
    <property type="entry name" value="RCK_C_sf"/>
</dbReference>
<dbReference type="PANTHER" id="PTHR43833:SF7">
    <property type="entry name" value="KTR SYSTEM POTASSIUM UPTAKE PROTEIN C"/>
    <property type="match status" value="1"/>
</dbReference>
<dbReference type="PANTHER" id="PTHR43833">
    <property type="entry name" value="POTASSIUM CHANNEL PROTEIN 2-RELATED-RELATED"/>
    <property type="match status" value="1"/>
</dbReference>
<evidence type="ECO:0000259" key="1">
    <source>
        <dbReference type="PROSITE" id="PS51201"/>
    </source>
</evidence>
<feature type="domain" description="RCK C-terminal" evidence="2">
    <location>
        <begin position="135"/>
        <end position="219"/>
    </location>
</feature>
<evidence type="ECO:0000259" key="2">
    <source>
        <dbReference type="PROSITE" id="PS51202"/>
    </source>
</evidence>
<dbReference type="SUPFAM" id="SSF116726">
    <property type="entry name" value="TrkA C-terminal domain-like"/>
    <property type="match status" value="1"/>
</dbReference>
<dbReference type="InterPro" id="IPR036291">
    <property type="entry name" value="NAD(P)-bd_dom_sf"/>
</dbReference>
<gene>
    <name evidence="3" type="ORF">SAMN05421791_101205</name>
</gene>
<keyword evidence="4" id="KW-1185">Reference proteome</keyword>
<dbReference type="GO" id="GO:0006813">
    <property type="term" value="P:potassium ion transport"/>
    <property type="evidence" value="ECO:0007669"/>
    <property type="project" value="InterPro"/>
</dbReference>
<feature type="domain" description="RCK N-terminal" evidence="1">
    <location>
        <begin position="1"/>
        <end position="117"/>
    </location>
</feature>
<dbReference type="InterPro" id="IPR003148">
    <property type="entry name" value="RCK_N"/>
</dbReference>
<dbReference type="GO" id="GO:0008324">
    <property type="term" value="F:monoatomic cation transmembrane transporter activity"/>
    <property type="evidence" value="ECO:0007669"/>
    <property type="project" value="InterPro"/>
</dbReference>
<proteinExistence type="predicted"/>
<reference evidence="3 4" key="1">
    <citation type="submission" date="2016-10" db="EMBL/GenBank/DDBJ databases">
        <authorList>
            <person name="de Groot N.N."/>
        </authorList>
    </citation>
    <scope>NUCLEOTIDE SEQUENCE [LARGE SCALE GENOMIC DNA]</scope>
    <source>
        <strain evidence="3 4">ATCC BAA-466</strain>
    </source>
</reference>
<evidence type="ECO:0000313" key="3">
    <source>
        <dbReference type="EMBL" id="SDF84025.1"/>
    </source>
</evidence>
<dbReference type="Pfam" id="PF02254">
    <property type="entry name" value="TrkA_N"/>
    <property type="match status" value="1"/>
</dbReference>
<dbReference type="OrthoDB" id="9776294at2"/>
<dbReference type="EMBL" id="FNCK01000001">
    <property type="protein sequence ID" value="SDF84025.1"/>
    <property type="molecule type" value="Genomic_DNA"/>
</dbReference>
<dbReference type="InterPro" id="IPR006037">
    <property type="entry name" value="RCK_C"/>
</dbReference>
<dbReference type="Pfam" id="PF02080">
    <property type="entry name" value="TrkA_C"/>
    <property type="match status" value="1"/>
</dbReference>
<evidence type="ECO:0000313" key="4">
    <source>
        <dbReference type="Proteomes" id="UP000199708"/>
    </source>
</evidence>
<dbReference type="SUPFAM" id="SSF51735">
    <property type="entry name" value="NAD(P)-binding Rossmann-fold domains"/>
    <property type="match status" value="1"/>
</dbReference>
<protein>
    <submittedName>
        <fullName evidence="3">Trk system potassium uptake protein TrkA</fullName>
    </submittedName>
</protein>
<dbReference type="PROSITE" id="PS51201">
    <property type="entry name" value="RCK_N"/>
    <property type="match status" value="1"/>
</dbReference>
<dbReference type="Proteomes" id="UP000199708">
    <property type="component" value="Unassembled WGS sequence"/>
</dbReference>
<dbReference type="PROSITE" id="PS51202">
    <property type="entry name" value="RCK_C"/>
    <property type="match status" value="1"/>
</dbReference>
<sequence>MKEYLVIGAGRFGRSLAENLMKLGHEVIIIDNNEENVNKISPYVTHAICANIKNIEVFHELGLANIQTAIIAIGSDLEASILATITLKEIGVKTIIGKASTDYYAKVLKKVGIDKVIIPEKESGRKLAYSLSSKNLVDYFNIIDDYSIFEVTVPPTWVGKTIIELDIRAKHGFNIVGIIRESGEFIGNPEPHSDILAGDMLVILGTSKDFMTVEKIINGS</sequence>